<evidence type="ECO:0000313" key="2">
    <source>
        <dbReference type="Proteomes" id="UP000182409"/>
    </source>
</evidence>
<dbReference type="RefSeq" id="WP_074654214.1">
    <property type="nucleotide sequence ID" value="NZ_FNSD01000001.1"/>
</dbReference>
<accession>A0A1H4NTY6</accession>
<sequence length="58" mass="6605">MSDDKSNRGPADRARINVNESYELEYWTKELGVSAAKLRELVKEHGVMASKIRQEIGK</sequence>
<evidence type="ECO:0008006" key="3">
    <source>
        <dbReference type="Google" id="ProtNLM"/>
    </source>
</evidence>
<dbReference type="Proteomes" id="UP000182409">
    <property type="component" value="Unassembled WGS sequence"/>
</dbReference>
<dbReference type="EMBL" id="FNSD01000001">
    <property type="protein sequence ID" value="SEB98599.1"/>
    <property type="molecule type" value="Genomic_DNA"/>
</dbReference>
<evidence type="ECO:0000313" key="1">
    <source>
        <dbReference type="EMBL" id="SEB98599.1"/>
    </source>
</evidence>
<proteinExistence type="predicted"/>
<organism evidence="1 2">
    <name type="scientific">Terriglobus roseus</name>
    <dbReference type="NCBI Taxonomy" id="392734"/>
    <lineage>
        <taxon>Bacteria</taxon>
        <taxon>Pseudomonadati</taxon>
        <taxon>Acidobacteriota</taxon>
        <taxon>Terriglobia</taxon>
        <taxon>Terriglobales</taxon>
        <taxon>Acidobacteriaceae</taxon>
        <taxon>Terriglobus</taxon>
    </lineage>
</organism>
<dbReference type="AlphaFoldDB" id="A0A1H4NTY6"/>
<gene>
    <name evidence="1" type="ORF">SAMN05443244_2353</name>
</gene>
<reference evidence="1 2" key="1">
    <citation type="submission" date="2016-10" db="EMBL/GenBank/DDBJ databases">
        <authorList>
            <person name="de Groot N.N."/>
        </authorList>
    </citation>
    <scope>NUCLEOTIDE SEQUENCE [LARGE SCALE GENOMIC DNA]</scope>
    <source>
        <strain evidence="1 2">AB35.6</strain>
    </source>
</reference>
<dbReference type="InterPro" id="IPR022037">
    <property type="entry name" value="DUF3606"/>
</dbReference>
<name>A0A1H4NTY6_9BACT</name>
<dbReference type="OrthoDB" id="7030114at2"/>
<dbReference type="Pfam" id="PF12244">
    <property type="entry name" value="DUF3606"/>
    <property type="match status" value="1"/>
</dbReference>
<protein>
    <recommendedName>
        <fullName evidence="3">DUF3606 domain-containing protein</fullName>
    </recommendedName>
</protein>